<dbReference type="GO" id="GO:0071013">
    <property type="term" value="C:catalytic step 2 spliceosome"/>
    <property type="evidence" value="ECO:0007669"/>
    <property type="project" value="TreeGrafter"/>
</dbReference>
<dbReference type="GO" id="GO:0003755">
    <property type="term" value="F:peptidyl-prolyl cis-trans isomerase activity"/>
    <property type="evidence" value="ECO:0007669"/>
    <property type="project" value="UniProtKB-UniRule"/>
</dbReference>
<evidence type="ECO:0000256" key="1">
    <source>
        <dbReference type="ARBA" id="ARBA00023110"/>
    </source>
</evidence>
<dbReference type="EC" id="5.2.1.8" evidence="3"/>
<dbReference type="InterPro" id="IPR024936">
    <property type="entry name" value="Cyclophilin-type_PPIase"/>
</dbReference>
<evidence type="ECO:0000313" key="5">
    <source>
        <dbReference type="EMBL" id="KAK5575834.1"/>
    </source>
</evidence>
<dbReference type="GO" id="GO:0006457">
    <property type="term" value="P:protein folding"/>
    <property type="evidence" value="ECO:0007669"/>
    <property type="project" value="InterPro"/>
</dbReference>
<keyword evidence="2 3" id="KW-0413">Isomerase</keyword>
<comment type="catalytic activity">
    <reaction evidence="3">
        <text>[protein]-peptidylproline (omega=180) = [protein]-peptidylproline (omega=0)</text>
        <dbReference type="Rhea" id="RHEA:16237"/>
        <dbReference type="Rhea" id="RHEA-COMP:10747"/>
        <dbReference type="Rhea" id="RHEA-COMP:10748"/>
        <dbReference type="ChEBI" id="CHEBI:83833"/>
        <dbReference type="ChEBI" id="CHEBI:83834"/>
        <dbReference type="EC" id="5.2.1.8"/>
    </reaction>
</comment>
<sequence length="156" mass="17428">MTEQTVTLQTTVGDITLELYYNHAPKACKNFYELSKRGYYDNTIFHRLIKDFMIQGGDPLGNGRGGESIYGKKFEDEITKELKHTGAGILSMANSGVNSNGSQFFITFGPTPWLDGKHTIFGRVKSGMKVVQKMNAMQTINDRPIDEVRIIKATAN</sequence>
<dbReference type="InterPro" id="IPR002130">
    <property type="entry name" value="Cyclophilin-type_PPIase_dom"/>
</dbReference>
<dbReference type="CDD" id="cd01922">
    <property type="entry name" value="cyclophilin_SpCYP2_like"/>
    <property type="match status" value="1"/>
</dbReference>
<dbReference type="InterPro" id="IPR044666">
    <property type="entry name" value="Cyclophilin_A-like"/>
</dbReference>
<keyword evidence="1 3" id="KW-0697">Rotamase</keyword>
<protein>
    <recommendedName>
        <fullName evidence="3">Peptidyl-prolyl cis-trans isomerase</fullName>
        <shortName evidence="3">PPIase</shortName>
        <ecNumber evidence="3">5.2.1.8</ecNumber>
    </recommendedName>
</protein>
<evidence type="ECO:0000256" key="3">
    <source>
        <dbReference type="RuleBase" id="RU363019"/>
    </source>
</evidence>
<dbReference type="PROSITE" id="PS00170">
    <property type="entry name" value="CSA_PPIASE_1"/>
    <property type="match status" value="1"/>
</dbReference>
<feature type="domain" description="PPIase cyclophilin-type" evidence="4">
    <location>
        <begin position="2"/>
        <end position="155"/>
    </location>
</feature>
<dbReference type="FunFam" id="2.40.100.10:FF:000008">
    <property type="entry name" value="Peptidyl-prolyl cis-trans isomerase"/>
    <property type="match status" value="1"/>
</dbReference>
<dbReference type="PIRSF" id="PIRSF001467">
    <property type="entry name" value="Peptidylpro_ismrse"/>
    <property type="match status" value="1"/>
</dbReference>
<evidence type="ECO:0000259" key="4">
    <source>
        <dbReference type="PROSITE" id="PS50072"/>
    </source>
</evidence>
<dbReference type="InterPro" id="IPR029000">
    <property type="entry name" value="Cyclophilin-like_dom_sf"/>
</dbReference>
<evidence type="ECO:0000313" key="6">
    <source>
        <dbReference type="Proteomes" id="UP001344447"/>
    </source>
</evidence>
<organism evidence="5 6">
    <name type="scientific">Dictyostelium firmibasis</name>
    <dbReference type="NCBI Taxonomy" id="79012"/>
    <lineage>
        <taxon>Eukaryota</taxon>
        <taxon>Amoebozoa</taxon>
        <taxon>Evosea</taxon>
        <taxon>Eumycetozoa</taxon>
        <taxon>Dictyostelia</taxon>
        <taxon>Dictyosteliales</taxon>
        <taxon>Dictyosteliaceae</taxon>
        <taxon>Dictyostelium</taxon>
    </lineage>
</organism>
<name>A0AAN7TMK2_9MYCE</name>
<dbReference type="Gene3D" id="2.40.100.10">
    <property type="entry name" value="Cyclophilin-like"/>
    <property type="match status" value="1"/>
</dbReference>
<comment type="function">
    <text evidence="3">PPIases accelerate the folding of proteins. It catalyzes the cis-trans isomerization of proline imidic peptide bonds in oligopeptides.</text>
</comment>
<dbReference type="SUPFAM" id="SSF50891">
    <property type="entry name" value="Cyclophilin-like"/>
    <property type="match status" value="1"/>
</dbReference>
<proteinExistence type="inferred from homology"/>
<comment type="similarity">
    <text evidence="3">Belongs to the cyclophilin-type PPIase family.</text>
</comment>
<dbReference type="Pfam" id="PF00160">
    <property type="entry name" value="Pro_isomerase"/>
    <property type="match status" value="1"/>
</dbReference>
<dbReference type="PROSITE" id="PS50072">
    <property type="entry name" value="CSA_PPIASE_2"/>
    <property type="match status" value="1"/>
</dbReference>
<reference evidence="5 6" key="1">
    <citation type="submission" date="2023-11" db="EMBL/GenBank/DDBJ databases">
        <title>Dfirmibasis_genome.</title>
        <authorList>
            <person name="Edelbroek B."/>
            <person name="Kjellin J."/>
            <person name="Jerlstrom-Hultqvist J."/>
            <person name="Soderbom F."/>
        </authorList>
    </citation>
    <scope>NUCLEOTIDE SEQUENCE [LARGE SCALE GENOMIC DNA]</scope>
    <source>
        <strain evidence="5 6">TNS-C-14</strain>
    </source>
</reference>
<accession>A0AAN7TMK2</accession>
<dbReference type="PANTHER" id="PTHR45625">
    <property type="entry name" value="PEPTIDYL-PROLYL CIS-TRANS ISOMERASE-RELATED"/>
    <property type="match status" value="1"/>
</dbReference>
<evidence type="ECO:0000256" key="2">
    <source>
        <dbReference type="ARBA" id="ARBA00023235"/>
    </source>
</evidence>
<gene>
    <name evidence="5" type="ORF">RB653_006968</name>
</gene>
<dbReference type="InterPro" id="IPR020892">
    <property type="entry name" value="Cyclophilin-type_PPIase_CS"/>
</dbReference>
<dbReference type="PRINTS" id="PR00153">
    <property type="entry name" value="CSAPPISMRASE"/>
</dbReference>
<dbReference type="AlphaFoldDB" id="A0AAN7TMK2"/>
<keyword evidence="6" id="KW-1185">Reference proteome</keyword>
<comment type="caution">
    <text evidence="5">The sequence shown here is derived from an EMBL/GenBank/DDBJ whole genome shotgun (WGS) entry which is preliminary data.</text>
</comment>
<dbReference type="PANTHER" id="PTHR45625:SF4">
    <property type="entry name" value="PEPTIDYLPROLYL ISOMERASE DOMAIN AND WD REPEAT-CONTAINING PROTEIN 1"/>
    <property type="match status" value="1"/>
</dbReference>
<dbReference type="Proteomes" id="UP001344447">
    <property type="component" value="Unassembled WGS sequence"/>
</dbReference>
<dbReference type="EMBL" id="JAVFKY010000005">
    <property type="protein sequence ID" value="KAK5575834.1"/>
    <property type="molecule type" value="Genomic_DNA"/>
</dbReference>